<gene>
    <name evidence="2" type="ORF">BV494_17545</name>
</gene>
<keyword evidence="1" id="KW-0812">Transmembrane</keyword>
<dbReference type="Pfam" id="PF07226">
    <property type="entry name" value="DUF1422"/>
    <property type="match status" value="1"/>
</dbReference>
<evidence type="ECO:0000313" key="2">
    <source>
        <dbReference type="EMBL" id="AVF36625.1"/>
    </source>
</evidence>
<feature type="transmembrane region" description="Helical" evidence="1">
    <location>
        <begin position="94"/>
        <end position="111"/>
    </location>
</feature>
<dbReference type="KEGG" id="rox:BV494_17545"/>
<organism evidence="2 3">
    <name type="scientific">Rahnella sikkimica</name>
    <dbReference type="NCBI Taxonomy" id="1805933"/>
    <lineage>
        <taxon>Bacteria</taxon>
        <taxon>Pseudomonadati</taxon>
        <taxon>Pseudomonadota</taxon>
        <taxon>Gammaproteobacteria</taxon>
        <taxon>Enterobacterales</taxon>
        <taxon>Yersiniaceae</taxon>
        <taxon>Rahnella</taxon>
    </lineage>
</organism>
<accession>A0A2L1UUL2</accession>
<protein>
    <recommendedName>
        <fullName evidence="4">YijD family membrane protein</fullName>
    </recommendedName>
</protein>
<name>A0A2L1UUL2_9GAMM</name>
<evidence type="ECO:0008006" key="4">
    <source>
        <dbReference type="Google" id="ProtNLM"/>
    </source>
</evidence>
<dbReference type="EMBL" id="CP019062">
    <property type="protein sequence ID" value="AVF36625.1"/>
    <property type="molecule type" value="Genomic_DNA"/>
</dbReference>
<feature type="transmembrane region" description="Helical" evidence="1">
    <location>
        <begin position="29"/>
        <end position="51"/>
    </location>
</feature>
<dbReference type="OrthoDB" id="6215223at2"/>
<proteinExistence type="predicted"/>
<evidence type="ECO:0000313" key="3">
    <source>
        <dbReference type="Proteomes" id="UP000239197"/>
    </source>
</evidence>
<dbReference type="AlphaFoldDB" id="A0A2L1UUL2"/>
<feature type="transmembrane region" description="Helical" evidence="1">
    <location>
        <begin position="63"/>
        <end position="82"/>
    </location>
</feature>
<reference evidence="3" key="1">
    <citation type="submission" date="2017-01" db="EMBL/GenBank/DDBJ databases">
        <title>Genome sequence of Rouxiella sp. ERMR1:05.</title>
        <authorList>
            <person name="Kumar R."/>
            <person name="Singh D."/>
            <person name="Kumar S."/>
        </authorList>
    </citation>
    <scope>NUCLEOTIDE SEQUENCE [LARGE SCALE GENOMIC DNA]</scope>
    <source>
        <strain evidence="3">ERMR1:05</strain>
    </source>
</reference>
<sequence>MTEQANQDNGTLVLALIAGLSINGTFDALFSSVVAFSIFPIIALVLSVYCLHVRYHKGEMPKGLPVLAAACFLLGLLLYSAFVRVEYPELGSNSLPTMICVALVFWIGLKLKKRKSAAQ</sequence>
<dbReference type="NCBIfam" id="NF008278">
    <property type="entry name" value="PRK11056.1"/>
    <property type="match status" value="1"/>
</dbReference>
<dbReference type="Proteomes" id="UP000239197">
    <property type="component" value="Chromosome"/>
</dbReference>
<dbReference type="InterPro" id="IPR009867">
    <property type="entry name" value="DUF1422"/>
</dbReference>
<keyword evidence="1" id="KW-1133">Transmembrane helix</keyword>
<evidence type="ECO:0000256" key="1">
    <source>
        <dbReference type="SAM" id="Phobius"/>
    </source>
</evidence>
<keyword evidence="3" id="KW-1185">Reference proteome</keyword>
<dbReference type="RefSeq" id="WP_104924013.1">
    <property type="nucleotide sequence ID" value="NZ_CP019062.1"/>
</dbReference>
<keyword evidence="1" id="KW-0472">Membrane</keyword>